<evidence type="ECO:0000313" key="2">
    <source>
        <dbReference type="Proteomes" id="UP000616595"/>
    </source>
</evidence>
<dbReference type="OrthoDB" id="1777177at2"/>
<reference evidence="1" key="2">
    <citation type="submission" date="2020-10" db="EMBL/GenBank/DDBJ databases">
        <title>Comparative genomics of the Acetobacterium genus.</title>
        <authorList>
            <person name="Marshall C."/>
            <person name="May H."/>
            <person name="Norman S."/>
        </authorList>
    </citation>
    <scope>NUCLEOTIDE SEQUENCE</scope>
    <source>
        <strain evidence="1">DER-2019</strain>
    </source>
</reference>
<dbReference type="SMART" id="SM00728">
    <property type="entry name" value="ChW"/>
    <property type="match status" value="3"/>
</dbReference>
<dbReference type="EMBL" id="WJBD01000005">
    <property type="protein sequence ID" value="MBC3887915.1"/>
    <property type="molecule type" value="Genomic_DNA"/>
</dbReference>
<dbReference type="Pfam" id="PF07538">
    <property type="entry name" value="ChW"/>
    <property type="match status" value="3"/>
</dbReference>
<keyword evidence="2" id="KW-1185">Reference proteome</keyword>
<evidence type="ECO:0000313" key="1">
    <source>
        <dbReference type="EMBL" id="MBC3887915.1"/>
    </source>
</evidence>
<dbReference type="InterPro" id="IPR006637">
    <property type="entry name" value="ChW"/>
</dbReference>
<dbReference type="Proteomes" id="UP000616595">
    <property type="component" value="Unassembled WGS sequence"/>
</dbReference>
<comment type="caution">
    <text evidence="1">The sequence shown here is derived from an EMBL/GenBank/DDBJ whole genome shotgun (WGS) entry which is preliminary data.</text>
</comment>
<accession>A0A923KVY0</accession>
<sequence length="278" mass="30670">MSGWMYSVNNTFPGYGFDGYKPVDGDVLRVQFTLWGYGADLGQNFQGGMTPINTTDKTNLTALLGEINSSPNKSQYMKDSTFSSLYNQAYAMMMNLEATNKQIKDMYTNLKAAIPAPANLESVNCTYRTHVQDVGWQDWKSNGVMSGTTGQSLRLEGIEVKLDDTTADLGIQYQTHIENIGWEDAWKSNGDLSGTTGRSLRLEAIRIQLTGGDADNYDIYYQVHAQNVGWMGWAKNGENSGTAGFAYRLEGIKIVVVPKGETPPDTTIDQAQSFISNN</sequence>
<gene>
    <name evidence="1" type="ORF">GH810_06285</name>
</gene>
<dbReference type="AlphaFoldDB" id="A0A923KVY0"/>
<organism evidence="1 2">
    <name type="scientific">Acetobacterium paludosum</name>
    <dbReference type="NCBI Taxonomy" id="52693"/>
    <lineage>
        <taxon>Bacteria</taxon>
        <taxon>Bacillati</taxon>
        <taxon>Bacillota</taxon>
        <taxon>Clostridia</taxon>
        <taxon>Eubacteriales</taxon>
        <taxon>Eubacteriaceae</taxon>
        <taxon>Acetobacterium</taxon>
    </lineage>
</organism>
<name>A0A923KVY0_9FIRM</name>
<reference evidence="1" key="1">
    <citation type="submission" date="2019-10" db="EMBL/GenBank/DDBJ databases">
        <authorList>
            <person name="Ross D.E."/>
            <person name="Gulliver D."/>
        </authorList>
    </citation>
    <scope>NUCLEOTIDE SEQUENCE</scope>
    <source>
        <strain evidence="1">DER-2019</strain>
    </source>
</reference>
<protein>
    <submittedName>
        <fullName evidence="1">DUF4430 domain-containing protein</fullName>
    </submittedName>
</protein>
<proteinExistence type="predicted"/>